<accession>A0A841AXW0</accession>
<dbReference type="RefSeq" id="WP_246480653.1">
    <property type="nucleotide sequence ID" value="NZ_JACHMX010000001.1"/>
</dbReference>
<dbReference type="Proteomes" id="UP000580861">
    <property type="component" value="Unassembled WGS sequence"/>
</dbReference>
<sequence>MNLFKNSVLGVGVVEELAYGTALALFAAVCVALPPERAARAASPFEFYRAVDRVCVQVLRDGDAEDRFWPDSQGDVAVERRKWEHFVAKKVDGAKEVFKGATGVRTMHAAAASAREDFLATVRHYVEATERFQRDGARSAALFSTSKTARAALRDLSWEQGARVCVIVI</sequence>
<evidence type="ECO:0000313" key="1">
    <source>
        <dbReference type="EMBL" id="MBB5851713.1"/>
    </source>
</evidence>
<evidence type="ECO:0000313" key="2">
    <source>
        <dbReference type="Proteomes" id="UP000580861"/>
    </source>
</evidence>
<name>A0A841AXW0_9PSEU</name>
<dbReference type="EMBL" id="JACHMX010000001">
    <property type="protein sequence ID" value="MBB5851713.1"/>
    <property type="molecule type" value="Genomic_DNA"/>
</dbReference>
<comment type="caution">
    <text evidence="1">The sequence shown here is derived from an EMBL/GenBank/DDBJ whole genome shotgun (WGS) entry which is preliminary data.</text>
</comment>
<dbReference type="AlphaFoldDB" id="A0A841AXW0"/>
<protein>
    <submittedName>
        <fullName evidence="1">Uncharacterized protein</fullName>
    </submittedName>
</protein>
<organism evidence="1 2">
    <name type="scientific">Amycolatopsis umgeniensis</name>
    <dbReference type="NCBI Taxonomy" id="336628"/>
    <lineage>
        <taxon>Bacteria</taxon>
        <taxon>Bacillati</taxon>
        <taxon>Actinomycetota</taxon>
        <taxon>Actinomycetes</taxon>
        <taxon>Pseudonocardiales</taxon>
        <taxon>Pseudonocardiaceae</taxon>
        <taxon>Amycolatopsis</taxon>
    </lineage>
</organism>
<reference evidence="1 2" key="1">
    <citation type="submission" date="2020-08" db="EMBL/GenBank/DDBJ databases">
        <title>Sequencing the genomes of 1000 actinobacteria strains.</title>
        <authorList>
            <person name="Klenk H.-P."/>
        </authorList>
    </citation>
    <scope>NUCLEOTIDE SEQUENCE [LARGE SCALE GENOMIC DNA]</scope>
    <source>
        <strain evidence="1 2">DSM 45272</strain>
    </source>
</reference>
<keyword evidence="2" id="KW-1185">Reference proteome</keyword>
<proteinExistence type="predicted"/>
<gene>
    <name evidence="1" type="ORF">HDA45_001800</name>
</gene>